<dbReference type="AlphaFoldDB" id="F3L450"/>
<protein>
    <submittedName>
        <fullName evidence="1">Uncharacterized protein</fullName>
    </submittedName>
</protein>
<dbReference type="EMBL" id="AEIG01000075">
    <property type="protein sequence ID" value="EGG28905.1"/>
    <property type="molecule type" value="Genomic_DNA"/>
</dbReference>
<comment type="caution">
    <text evidence="1">The sequence shown here is derived from an EMBL/GenBank/DDBJ whole genome shotgun (WGS) entry which is preliminary data.</text>
</comment>
<accession>F3L450</accession>
<keyword evidence="2" id="KW-1185">Reference proteome</keyword>
<proteinExistence type="predicted"/>
<name>F3L450_9GAMM</name>
<dbReference type="Proteomes" id="UP000005615">
    <property type="component" value="Unassembled WGS sequence"/>
</dbReference>
<gene>
    <name evidence="1" type="ORF">IMCC3088_2431</name>
</gene>
<evidence type="ECO:0000313" key="2">
    <source>
        <dbReference type="Proteomes" id="UP000005615"/>
    </source>
</evidence>
<sequence length="67" mass="7525">MWTLATASKQDSEYQPASAGFFFARQILVFETLQEHVLWGYKLTQVPWCESCACLNTSCAPALNSAY</sequence>
<organism evidence="1 2">
    <name type="scientific">Aequoribacter fuscus</name>
    <dbReference type="NCBI Taxonomy" id="2518989"/>
    <lineage>
        <taxon>Bacteria</taxon>
        <taxon>Pseudomonadati</taxon>
        <taxon>Pseudomonadota</taxon>
        <taxon>Gammaproteobacteria</taxon>
        <taxon>Cellvibrionales</taxon>
        <taxon>Halieaceae</taxon>
        <taxon>Aequoribacter</taxon>
    </lineage>
</organism>
<dbReference type="STRING" id="2518989.IMCC3088_2431"/>
<evidence type="ECO:0000313" key="1">
    <source>
        <dbReference type="EMBL" id="EGG28905.1"/>
    </source>
</evidence>
<reference evidence="1 2" key="1">
    <citation type="journal article" date="2011" name="J. Bacteriol.">
        <title>Genome sequence of strain IMCC3088, a proteorhodopsin-containing marine bacterium belonging to the OM60/NOR5 clade.</title>
        <authorList>
            <person name="Jang Y."/>
            <person name="Oh H.M."/>
            <person name="Kang I."/>
            <person name="Lee K."/>
            <person name="Yang S.J."/>
            <person name="Cho J.C."/>
        </authorList>
    </citation>
    <scope>NUCLEOTIDE SEQUENCE [LARGE SCALE GENOMIC DNA]</scope>
    <source>
        <strain evidence="1 2">IMCC3088</strain>
    </source>
</reference>